<keyword evidence="6" id="KW-0136">Cellulose degradation</keyword>
<organism evidence="11 12">
    <name type="scientific">Symbiodinium natans</name>
    <dbReference type="NCBI Taxonomy" id="878477"/>
    <lineage>
        <taxon>Eukaryota</taxon>
        <taxon>Sar</taxon>
        <taxon>Alveolata</taxon>
        <taxon>Dinophyceae</taxon>
        <taxon>Suessiales</taxon>
        <taxon>Symbiodiniaceae</taxon>
        <taxon>Symbiodinium</taxon>
    </lineage>
</organism>
<keyword evidence="12" id="KW-1185">Reference proteome</keyword>
<dbReference type="AlphaFoldDB" id="A0A812J0B6"/>
<name>A0A812J0B6_9DINO</name>
<dbReference type="PANTHER" id="PTHR33753">
    <property type="entry name" value="1,4-BETA-D-GLUCAN CELLOBIOHYDROLASE B"/>
    <property type="match status" value="1"/>
</dbReference>
<reference evidence="11" key="1">
    <citation type="submission" date="2021-02" db="EMBL/GenBank/DDBJ databases">
        <authorList>
            <person name="Dougan E. K."/>
            <person name="Rhodes N."/>
            <person name="Thang M."/>
            <person name="Chan C."/>
        </authorList>
    </citation>
    <scope>NUCLEOTIDE SEQUENCE</scope>
</reference>
<evidence type="ECO:0000256" key="3">
    <source>
        <dbReference type="ARBA" id="ARBA00012561"/>
    </source>
</evidence>
<dbReference type="SUPFAM" id="SSF49899">
    <property type="entry name" value="Concanavalin A-like lectins/glucanases"/>
    <property type="match status" value="1"/>
</dbReference>
<evidence type="ECO:0000256" key="2">
    <source>
        <dbReference type="ARBA" id="ARBA00006044"/>
    </source>
</evidence>
<proteinExistence type="inferred from homology"/>
<accession>A0A812J0B6</accession>
<sequence>MTPSDMALPLERLEESTELLPDPPDSAPSSSTCQKAQKWSLRVLIGVATLVLCRYATGAESVRGSAVSVVTRDVANLDSLDSSDEPSSDDADEESTRSLAGKCPGGISVEGLSGGVQIINAVWNVPGEEAPPARALSRSISLPLSSRSYFGTSCAADEYNPKEYLAQNLLGKQLLFTVDLSSAGCGCNAALYLTSLAYVETETECKDYYCDAMSVCGVQCPEIDIMEANKHAFRSTLHSGISNAKLPTAGFGGGGSQWTGPRDWSQEQYGPGARCIDTNSRFQVAARFPVDENGKLRGLEVVLLQLSAQRSCELLLDISEYKDPSTGEDMLDALGKTLQAGMTPIVSYWKATNMNWLDGHGPGEIGTGLCEKAQDADPQCSDMSGKEEVEFSFFSISDLTD</sequence>
<evidence type="ECO:0000256" key="8">
    <source>
        <dbReference type="ARBA" id="ARBA00023295"/>
    </source>
</evidence>
<evidence type="ECO:0000313" key="11">
    <source>
        <dbReference type="EMBL" id="CAE7192043.1"/>
    </source>
</evidence>
<gene>
    <name evidence="11" type="primary">eg7A</name>
    <name evidence="11" type="ORF">SNAT2548_LOCUS5110</name>
</gene>
<keyword evidence="9" id="KW-0624">Polysaccharide degradation</keyword>
<dbReference type="OrthoDB" id="434836at2759"/>
<evidence type="ECO:0000256" key="6">
    <source>
        <dbReference type="ARBA" id="ARBA00023001"/>
    </source>
</evidence>
<comment type="caution">
    <text evidence="11">The sequence shown here is derived from an EMBL/GenBank/DDBJ whole genome shotgun (WGS) entry which is preliminary data.</text>
</comment>
<comment type="similarity">
    <text evidence="2">Belongs to the glycosyl hydrolase 7 (cellulase C) family.</text>
</comment>
<dbReference type="EMBL" id="CAJNDS010000323">
    <property type="protein sequence ID" value="CAE7192043.1"/>
    <property type="molecule type" value="Genomic_DNA"/>
</dbReference>
<keyword evidence="4" id="KW-0732">Signal</keyword>
<dbReference type="Proteomes" id="UP000604046">
    <property type="component" value="Unassembled WGS sequence"/>
</dbReference>
<feature type="region of interest" description="Disordered" evidence="10">
    <location>
        <begin position="78"/>
        <end position="103"/>
    </location>
</feature>
<dbReference type="GO" id="GO:0016162">
    <property type="term" value="F:cellulose 1,4-beta-cellobiosidase activity"/>
    <property type="evidence" value="ECO:0007669"/>
    <property type="project" value="UniProtKB-EC"/>
</dbReference>
<dbReference type="Gene3D" id="2.70.100.10">
    <property type="entry name" value="Glycoside hydrolase, family 7, domain"/>
    <property type="match status" value="1"/>
</dbReference>
<evidence type="ECO:0000256" key="9">
    <source>
        <dbReference type="ARBA" id="ARBA00023326"/>
    </source>
</evidence>
<dbReference type="GO" id="GO:0030245">
    <property type="term" value="P:cellulose catabolic process"/>
    <property type="evidence" value="ECO:0007669"/>
    <property type="project" value="UniProtKB-KW"/>
</dbReference>
<keyword evidence="5" id="KW-0378">Hydrolase</keyword>
<keyword evidence="7" id="KW-0119">Carbohydrate metabolism</keyword>
<evidence type="ECO:0000313" key="12">
    <source>
        <dbReference type="Proteomes" id="UP000604046"/>
    </source>
</evidence>
<keyword evidence="8" id="KW-0326">Glycosidase</keyword>
<evidence type="ECO:0000256" key="4">
    <source>
        <dbReference type="ARBA" id="ARBA00022729"/>
    </source>
</evidence>
<dbReference type="PANTHER" id="PTHR33753:SF2">
    <property type="entry name" value="GLYCOSIDE HYDROLASE FAMILY 7 PROTEIN"/>
    <property type="match status" value="1"/>
</dbReference>
<dbReference type="InterPro" id="IPR001722">
    <property type="entry name" value="Glyco_hydro_7"/>
</dbReference>
<feature type="region of interest" description="Disordered" evidence="10">
    <location>
        <begin position="1"/>
        <end position="33"/>
    </location>
</feature>
<evidence type="ECO:0000256" key="10">
    <source>
        <dbReference type="SAM" id="MobiDB-lite"/>
    </source>
</evidence>
<dbReference type="InterPro" id="IPR013320">
    <property type="entry name" value="ConA-like_dom_sf"/>
</dbReference>
<dbReference type="EC" id="3.2.1.91" evidence="3"/>
<evidence type="ECO:0000256" key="1">
    <source>
        <dbReference type="ARBA" id="ARBA00001641"/>
    </source>
</evidence>
<evidence type="ECO:0000256" key="5">
    <source>
        <dbReference type="ARBA" id="ARBA00022801"/>
    </source>
</evidence>
<comment type="catalytic activity">
    <reaction evidence="1">
        <text>Hydrolysis of (1-&gt;4)-beta-D-glucosidic linkages in cellulose and cellotetraose, releasing cellobiose from the non-reducing ends of the chains.</text>
        <dbReference type="EC" id="3.2.1.91"/>
    </reaction>
</comment>
<evidence type="ECO:0000256" key="7">
    <source>
        <dbReference type="ARBA" id="ARBA00023277"/>
    </source>
</evidence>
<feature type="compositionally biased region" description="Acidic residues" evidence="10">
    <location>
        <begin position="81"/>
        <end position="93"/>
    </location>
</feature>
<protein>
    <recommendedName>
        <fullName evidence="3">cellulose 1,4-beta-cellobiosidase (non-reducing end)</fullName>
        <ecNumber evidence="3">3.2.1.91</ecNumber>
    </recommendedName>
</protein>
<dbReference type="InterPro" id="IPR037019">
    <property type="entry name" value="Glyco_hydro_7_sf"/>
</dbReference>